<sequence length="92" mass="10161">MACGLTVAPNRLQPWDRVPIFCLAPILHSLPTMTDSIFTDPSLFACFRRNLFGPSPCSQHMGTVLTPVMPNRGLLQVPGQSFYSRPRLLSSS</sequence>
<evidence type="ECO:0000313" key="1">
    <source>
        <dbReference type="EMBL" id="KAG9461268.1"/>
    </source>
</evidence>
<comment type="caution">
    <text evidence="1">The sequence shown here is derived from an EMBL/GenBank/DDBJ whole genome shotgun (WGS) entry which is preliminary data.</text>
</comment>
<keyword evidence="2" id="KW-1185">Reference proteome</keyword>
<protein>
    <submittedName>
        <fullName evidence="1">Uncharacterized protein</fullName>
    </submittedName>
</protein>
<proteinExistence type="predicted"/>
<gene>
    <name evidence="1" type="ORF">GDO78_017486</name>
</gene>
<reference evidence="1" key="1">
    <citation type="thesis" date="2020" institute="ProQuest LLC" country="789 East Eisenhower Parkway, Ann Arbor, MI, USA">
        <title>Comparative Genomics and Chromosome Evolution.</title>
        <authorList>
            <person name="Mudd A.B."/>
        </authorList>
    </citation>
    <scope>NUCLEOTIDE SEQUENCE</scope>
    <source>
        <strain evidence="1">HN-11 Male</strain>
        <tissue evidence="1">Kidney and liver</tissue>
    </source>
</reference>
<name>A0A8J6BF14_ELECQ</name>
<dbReference type="Proteomes" id="UP000770717">
    <property type="component" value="Unassembled WGS sequence"/>
</dbReference>
<organism evidence="1 2">
    <name type="scientific">Eleutherodactylus coqui</name>
    <name type="common">Puerto Rican coqui</name>
    <dbReference type="NCBI Taxonomy" id="57060"/>
    <lineage>
        <taxon>Eukaryota</taxon>
        <taxon>Metazoa</taxon>
        <taxon>Chordata</taxon>
        <taxon>Craniata</taxon>
        <taxon>Vertebrata</taxon>
        <taxon>Euteleostomi</taxon>
        <taxon>Amphibia</taxon>
        <taxon>Batrachia</taxon>
        <taxon>Anura</taxon>
        <taxon>Neobatrachia</taxon>
        <taxon>Hyloidea</taxon>
        <taxon>Eleutherodactylidae</taxon>
        <taxon>Eleutherodactylinae</taxon>
        <taxon>Eleutherodactylus</taxon>
        <taxon>Eleutherodactylus</taxon>
    </lineage>
</organism>
<dbReference type="EMBL" id="WNTK01025188">
    <property type="protein sequence ID" value="KAG9461268.1"/>
    <property type="molecule type" value="Genomic_DNA"/>
</dbReference>
<accession>A0A8J6BF14</accession>
<evidence type="ECO:0000313" key="2">
    <source>
        <dbReference type="Proteomes" id="UP000770717"/>
    </source>
</evidence>
<dbReference type="AlphaFoldDB" id="A0A8J6BF14"/>